<feature type="non-terminal residue" evidence="1">
    <location>
        <position position="1"/>
    </location>
</feature>
<dbReference type="EMBL" id="CAJOBB010002081">
    <property type="protein sequence ID" value="CAF3936070.1"/>
    <property type="molecule type" value="Genomic_DNA"/>
</dbReference>
<evidence type="ECO:0000313" key="1">
    <source>
        <dbReference type="EMBL" id="CAF3936070.1"/>
    </source>
</evidence>
<accession>A0A819JWQ3</accession>
<dbReference type="Proteomes" id="UP000663868">
    <property type="component" value="Unassembled WGS sequence"/>
</dbReference>
<gene>
    <name evidence="1" type="ORF">KXQ929_LOCUS24746</name>
</gene>
<reference evidence="1" key="1">
    <citation type="submission" date="2021-02" db="EMBL/GenBank/DDBJ databases">
        <authorList>
            <person name="Nowell W R."/>
        </authorList>
    </citation>
    <scope>NUCLEOTIDE SEQUENCE</scope>
</reference>
<sequence length="50" mass="6025">FLNEDYVMTDTCRCGTPLCRRRITGEDWMLREIQLRYAGHFSPFINQKIE</sequence>
<name>A0A819JWQ3_9BILA</name>
<comment type="caution">
    <text evidence="1">The sequence shown here is derived from an EMBL/GenBank/DDBJ whole genome shotgun (WGS) entry which is preliminary data.</text>
</comment>
<proteinExistence type="predicted"/>
<organism evidence="1 2">
    <name type="scientific">Adineta steineri</name>
    <dbReference type="NCBI Taxonomy" id="433720"/>
    <lineage>
        <taxon>Eukaryota</taxon>
        <taxon>Metazoa</taxon>
        <taxon>Spiralia</taxon>
        <taxon>Gnathifera</taxon>
        <taxon>Rotifera</taxon>
        <taxon>Eurotatoria</taxon>
        <taxon>Bdelloidea</taxon>
        <taxon>Adinetida</taxon>
        <taxon>Adinetidae</taxon>
        <taxon>Adineta</taxon>
    </lineage>
</organism>
<evidence type="ECO:0008006" key="3">
    <source>
        <dbReference type="Google" id="ProtNLM"/>
    </source>
</evidence>
<dbReference type="AlphaFoldDB" id="A0A819JWQ3"/>
<evidence type="ECO:0000313" key="2">
    <source>
        <dbReference type="Proteomes" id="UP000663868"/>
    </source>
</evidence>
<protein>
    <recommendedName>
        <fullName evidence="3">Post-SET domain-containing protein</fullName>
    </recommendedName>
</protein>